<organism evidence="1 2">
    <name type="scientific">Eragrostis curvula</name>
    <name type="common">weeping love grass</name>
    <dbReference type="NCBI Taxonomy" id="38414"/>
    <lineage>
        <taxon>Eukaryota</taxon>
        <taxon>Viridiplantae</taxon>
        <taxon>Streptophyta</taxon>
        <taxon>Embryophyta</taxon>
        <taxon>Tracheophyta</taxon>
        <taxon>Spermatophyta</taxon>
        <taxon>Magnoliopsida</taxon>
        <taxon>Liliopsida</taxon>
        <taxon>Poales</taxon>
        <taxon>Poaceae</taxon>
        <taxon>PACMAD clade</taxon>
        <taxon>Chloridoideae</taxon>
        <taxon>Eragrostideae</taxon>
        <taxon>Eragrostidinae</taxon>
        <taxon>Eragrostis</taxon>
    </lineage>
</organism>
<comment type="caution">
    <text evidence="1">The sequence shown here is derived from an EMBL/GenBank/DDBJ whole genome shotgun (WGS) entry which is preliminary data.</text>
</comment>
<protein>
    <submittedName>
        <fullName evidence="1">Uncharacterized protein</fullName>
    </submittedName>
</protein>
<dbReference type="Gramene" id="TVU20554">
    <property type="protein sequence ID" value="TVU20554"/>
    <property type="gene ID" value="EJB05_36768"/>
</dbReference>
<accession>A0A5J9UAP3</accession>
<dbReference type="Proteomes" id="UP000324897">
    <property type="component" value="Chromosome 7"/>
</dbReference>
<sequence length="111" mass="12731">MATAQEGDFGAWISCPLKQDATRWMGDISPLDWSKWRSLLMRDYLICICGADGSTQAIHHQKALPLWSSKLGFPVHIASQRQLEETERQYYVLYELLGDEHRGIFLACTTR</sequence>
<dbReference type="EMBL" id="RWGY01000029">
    <property type="protein sequence ID" value="TVU20554.1"/>
    <property type="molecule type" value="Genomic_DNA"/>
</dbReference>
<name>A0A5J9UAP3_9POAL</name>
<gene>
    <name evidence="1" type="ORF">EJB05_36768</name>
</gene>
<keyword evidence="2" id="KW-1185">Reference proteome</keyword>
<reference evidence="1 2" key="1">
    <citation type="journal article" date="2019" name="Sci. Rep.">
        <title>A high-quality genome of Eragrostis curvula grass provides insights into Poaceae evolution and supports new strategies to enhance forage quality.</title>
        <authorList>
            <person name="Carballo J."/>
            <person name="Santos B.A.C.M."/>
            <person name="Zappacosta D."/>
            <person name="Garbus I."/>
            <person name="Selva J.P."/>
            <person name="Gallo C.A."/>
            <person name="Diaz A."/>
            <person name="Albertini E."/>
            <person name="Caccamo M."/>
            <person name="Echenique V."/>
        </authorList>
    </citation>
    <scope>NUCLEOTIDE SEQUENCE [LARGE SCALE GENOMIC DNA]</scope>
    <source>
        <strain evidence="2">cv. Victoria</strain>
        <tissue evidence="1">Leaf</tissue>
    </source>
</reference>
<dbReference type="AlphaFoldDB" id="A0A5J9UAP3"/>
<evidence type="ECO:0000313" key="1">
    <source>
        <dbReference type="EMBL" id="TVU20554.1"/>
    </source>
</evidence>
<proteinExistence type="predicted"/>
<evidence type="ECO:0000313" key="2">
    <source>
        <dbReference type="Proteomes" id="UP000324897"/>
    </source>
</evidence>